<name>A0A1M5ULK3_9GAMM</name>
<dbReference type="AlphaFoldDB" id="A0A1M5ULK3"/>
<sequence length="169" mass="19515">MSDTHPLQTYVQEQDYIYLRNWANRKLMSPLEFSLLVKEEVTDREAVASRLRSIQDKDVASLAALLCEVCSEPALKRLYASARKARSNKDKRYSEREMKQLNVSTEVRNEINRLAEKEECKSVDEFLRSRFAPGKHNLSLDEDVAGKLQEQAEAAGQSLDQYLYNLLKK</sequence>
<evidence type="ECO:0000313" key="1">
    <source>
        <dbReference type="EMBL" id="SHH63748.1"/>
    </source>
</evidence>
<proteinExistence type="predicted"/>
<dbReference type="EMBL" id="FQXG01000003">
    <property type="protein sequence ID" value="SHH63748.1"/>
    <property type="molecule type" value="Genomic_DNA"/>
</dbReference>
<evidence type="ECO:0000313" key="2">
    <source>
        <dbReference type="Proteomes" id="UP000184268"/>
    </source>
</evidence>
<keyword evidence="2" id="KW-1185">Reference proteome</keyword>
<accession>A0A1M5ULK3</accession>
<dbReference type="Proteomes" id="UP000184268">
    <property type="component" value="Unassembled WGS sequence"/>
</dbReference>
<protein>
    <submittedName>
        <fullName evidence="1">Uncharacterized protein</fullName>
    </submittedName>
</protein>
<reference evidence="1 2" key="1">
    <citation type="submission" date="2016-11" db="EMBL/GenBank/DDBJ databases">
        <authorList>
            <person name="Jaros S."/>
            <person name="Januszkiewicz K."/>
            <person name="Wedrychowicz H."/>
        </authorList>
    </citation>
    <scope>NUCLEOTIDE SEQUENCE [LARGE SCALE GENOMIC DNA]</scope>
    <source>
        <strain evidence="1 2">DSM 16917</strain>
    </source>
</reference>
<organism evidence="1 2">
    <name type="scientific">Ferrimonas marina</name>
    <dbReference type="NCBI Taxonomy" id="299255"/>
    <lineage>
        <taxon>Bacteria</taxon>
        <taxon>Pseudomonadati</taxon>
        <taxon>Pseudomonadota</taxon>
        <taxon>Gammaproteobacteria</taxon>
        <taxon>Alteromonadales</taxon>
        <taxon>Ferrimonadaceae</taxon>
        <taxon>Ferrimonas</taxon>
    </lineage>
</organism>
<dbReference type="STRING" id="299255.SAMN02745129_2622"/>
<dbReference type="RefSeq" id="WP_067654991.1">
    <property type="nucleotide sequence ID" value="NZ_FQXG01000003.1"/>
</dbReference>
<gene>
    <name evidence="1" type="ORF">SAMN02745129_2622</name>
</gene>